<dbReference type="PANTHER" id="PTHR47268">
    <property type="entry name" value="ACYLPHOSPHATASE"/>
    <property type="match status" value="1"/>
</dbReference>
<dbReference type="PRINTS" id="PR00112">
    <property type="entry name" value="ACYLPHPHTASE"/>
</dbReference>
<dbReference type="SUPFAM" id="SSF54975">
    <property type="entry name" value="Acylphosphatase/BLUF domain-like"/>
    <property type="match status" value="1"/>
</dbReference>
<keyword evidence="5" id="KW-0378">Hydrolase</keyword>
<feature type="active site" evidence="5">
    <location>
        <position position="40"/>
    </location>
</feature>
<comment type="similarity">
    <text evidence="1 6">Belongs to the acylphosphatase family.</text>
</comment>
<evidence type="ECO:0000259" key="7">
    <source>
        <dbReference type="PROSITE" id="PS51160"/>
    </source>
</evidence>
<dbReference type="AlphaFoldDB" id="A0A1H6W118"/>
<dbReference type="InterPro" id="IPR017968">
    <property type="entry name" value="Acylphosphatase_CS"/>
</dbReference>
<dbReference type="InterPro" id="IPR001792">
    <property type="entry name" value="Acylphosphatase-like_dom"/>
</dbReference>
<dbReference type="EMBL" id="FNZK01000003">
    <property type="protein sequence ID" value="SEJ06520.1"/>
    <property type="molecule type" value="Genomic_DNA"/>
</dbReference>
<dbReference type="InterPro" id="IPR020456">
    <property type="entry name" value="Acylphosphatase"/>
</dbReference>
<dbReference type="GO" id="GO:0003998">
    <property type="term" value="F:acylphosphatase activity"/>
    <property type="evidence" value="ECO:0007669"/>
    <property type="project" value="UniProtKB-EC"/>
</dbReference>
<dbReference type="InterPro" id="IPR036046">
    <property type="entry name" value="Acylphosphatase-like_dom_sf"/>
</dbReference>
<evidence type="ECO:0000256" key="3">
    <source>
        <dbReference type="ARBA" id="ARBA00015991"/>
    </source>
</evidence>
<feature type="domain" description="Acylphosphatase-like" evidence="7">
    <location>
        <begin position="7"/>
        <end position="94"/>
    </location>
</feature>
<dbReference type="PROSITE" id="PS00151">
    <property type="entry name" value="ACYLPHOSPHATASE_2"/>
    <property type="match status" value="1"/>
</dbReference>
<evidence type="ECO:0000256" key="4">
    <source>
        <dbReference type="ARBA" id="ARBA00047645"/>
    </source>
</evidence>
<evidence type="ECO:0000256" key="2">
    <source>
        <dbReference type="ARBA" id="ARBA00012150"/>
    </source>
</evidence>
<dbReference type="EC" id="3.6.1.7" evidence="2 5"/>
<dbReference type="RefSeq" id="WP_091829322.1">
    <property type="nucleotide sequence ID" value="NZ_FNZK01000003.1"/>
</dbReference>
<dbReference type="Gene3D" id="3.30.70.100">
    <property type="match status" value="1"/>
</dbReference>
<dbReference type="PROSITE" id="PS51160">
    <property type="entry name" value="ACYLPHOSPHATASE_3"/>
    <property type="match status" value="1"/>
</dbReference>
<dbReference type="Pfam" id="PF00708">
    <property type="entry name" value="Acylphosphatase"/>
    <property type="match status" value="1"/>
</dbReference>
<feature type="active site" evidence="5">
    <location>
        <position position="22"/>
    </location>
</feature>
<comment type="catalytic activity">
    <reaction evidence="4 5">
        <text>an acyl phosphate + H2O = a carboxylate + phosphate + H(+)</text>
        <dbReference type="Rhea" id="RHEA:14965"/>
        <dbReference type="ChEBI" id="CHEBI:15377"/>
        <dbReference type="ChEBI" id="CHEBI:15378"/>
        <dbReference type="ChEBI" id="CHEBI:29067"/>
        <dbReference type="ChEBI" id="CHEBI:43474"/>
        <dbReference type="ChEBI" id="CHEBI:59918"/>
        <dbReference type="EC" id="3.6.1.7"/>
    </reaction>
</comment>
<organism evidence="8 9">
    <name type="scientific">Propionispira arboris</name>
    <dbReference type="NCBI Taxonomy" id="84035"/>
    <lineage>
        <taxon>Bacteria</taxon>
        <taxon>Bacillati</taxon>
        <taxon>Bacillota</taxon>
        <taxon>Negativicutes</taxon>
        <taxon>Selenomonadales</taxon>
        <taxon>Selenomonadaceae</taxon>
        <taxon>Propionispira</taxon>
    </lineage>
</organism>
<name>A0A1H6W118_9FIRM</name>
<gene>
    <name evidence="8" type="ORF">SAMN05660742_10328</name>
</gene>
<dbReference type="STRING" id="84035.SAMN05660742_10328"/>
<evidence type="ECO:0000256" key="5">
    <source>
        <dbReference type="PROSITE-ProRule" id="PRU00520"/>
    </source>
</evidence>
<protein>
    <recommendedName>
        <fullName evidence="3 5">acylphosphatase</fullName>
        <ecNumber evidence="2 5">3.6.1.7</ecNumber>
    </recommendedName>
</protein>
<proteinExistence type="inferred from homology"/>
<keyword evidence="9" id="KW-1185">Reference proteome</keyword>
<evidence type="ECO:0000313" key="8">
    <source>
        <dbReference type="EMBL" id="SEJ06520.1"/>
    </source>
</evidence>
<dbReference type="PANTHER" id="PTHR47268:SF4">
    <property type="entry name" value="ACYLPHOSPHATASE"/>
    <property type="match status" value="1"/>
</dbReference>
<evidence type="ECO:0000256" key="6">
    <source>
        <dbReference type="RuleBase" id="RU004168"/>
    </source>
</evidence>
<evidence type="ECO:0000313" key="9">
    <source>
        <dbReference type="Proteomes" id="UP000199662"/>
    </source>
</evidence>
<sequence length="94" mass="10677">MTEQKIRYFARAAGRVQGVGFRYFVQTNAMELDVTGWVRNMDDGSVTMEIQGAGEQLKKLVGRINKGSAFIKVKNMELTQIDVINQDKKFAILY</sequence>
<reference evidence="8 9" key="1">
    <citation type="submission" date="2016-10" db="EMBL/GenBank/DDBJ databases">
        <authorList>
            <person name="de Groot N.N."/>
        </authorList>
    </citation>
    <scope>NUCLEOTIDE SEQUENCE [LARGE SCALE GENOMIC DNA]</scope>
    <source>
        <strain evidence="8 9">DSM 2179</strain>
    </source>
</reference>
<dbReference type="Proteomes" id="UP000199662">
    <property type="component" value="Unassembled WGS sequence"/>
</dbReference>
<accession>A0A1H6W118</accession>
<evidence type="ECO:0000256" key="1">
    <source>
        <dbReference type="ARBA" id="ARBA00005614"/>
    </source>
</evidence>